<dbReference type="KEGG" id="vg:77947903"/>
<proteinExistence type="predicted"/>
<reference evidence="1" key="1">
    <citation type="submission" date="2021-01" db="EMBL/GenBank/DDBJ databases">
        <authorList>
            <person name="Ben Porat S."/>
            <person name="Alkalay-Oren S."/>
            <person name="Coppenhagen-Glazer S."/>
            <person name="Hazan R."/>
        </authorList>
    </citation>
    <scope>NUCLEOTIDE SEQUENCE</scope>
</reference>
<evidence type="ECO:0000313" key="2">
    <source>
        <dbReference type="Proteomes" id="UP000610026"/>
    </source>
</evidence>
<dbReference type="RefSeq" id="YP_010671649.1">
    <property type="nucleotide sequence ID" value="NC_070969.1"/>
</dbReference>
<dbReference type="Proteomes" id="UP000610026">
    <property type="component" value="Segment"/>
</dbReference>
<sequence>MKHSHYFKPVTGLTHIDVYRVLRLFEVTDPCLQHAIKKLLVAGGRGAKDISQDVQEAVDTLERWKAMRGEDVATACPPCDACGAVFDGPCGLGGGEHCPRTAITGTGVDPVVVANVNAFNAFDEARADIIGQNGNTGEHYEEQEPERPRHVCSGCGQGHPLHRCTAGNEPEQAPAYSPVKVAEKQELPITDGLVDPTGKPSWDDAPHWAMWLTQDKDGVWRFWKNKPAISGNVWYARGIYQEFNSGEVVGRWQDRLESAPGRIVT</sequence>
<evidence type="ECO:0000313" key="1">
    <source>
        <dbReference type="EMBL" id="QRE00636.1"/>
    </source>
</evidence>
<dbReference type="GeneID" id="77947903"/>
<dbReference type="EMBL" id="MW460249">
    <property type="protein sequence ID" value="QRE00636.1"/>
    <property type="molecule type" value="Genomic_DNA"/>
</dbReference>
<name>A0A889IQS8_9CAUD</name>
<organism evidence="1 2">
    <name type="scientific">Pseudomonas phage Itty13</name>
    <dbReference type="NCBI Taxonomy" id="2805750"/>
    <lineage>
        <taxon>Viruses</taxon>
        <taxon>Duplodnaviria</taxon>
        <taxon>Heunggongvirae</taxon>
        <taxon>Uroviricota</taxon>
        <taxon>Caudoviricetes</taxon>
        <taxon>Ittyvirus</taxon>
        <taxon>Ittyvirus itty13</taxon>
    </lineage>
</organism>
<accession>A0A889IQS8</accession>
<keyword evidence="2" id="KW-1185">Reference proteome</keyword>
<protein>
    <submittedName>
        <fullName evidence="1">Uncharacterized protein</fullName>
    </submittedName>
</protein>